<proteinExistence type="predicted"/>
<dbReference type="AlphaFoldDB" id="X1C526"/>
<protein>
    <submittedName>
        <fullName evidence="1">Uncharacterized protein</fullName>
    </submittedName>
</protein>
<reference evidence="1" key="1">
    <citation type="journal article" date="2014" name="Front. Microbiol.">
        <title>High frequency of phylogenetically diverse reductive dehalogenase-homologous genes in deep subseafloor sedimentary metagenomes.</title>
        <authorList>
            <person name="Kawai M."/>
            <person name="Futagami T."/>
            <person name="Toyoda A."/>
            <person name="Takaki Y."/>
            <person name="Nishi S."/>
            <person name="Hori S."/>
            <person name="Arai W."/>
            <person name="Tsubouchi T."/>
            <person name="Morono Y."/>
            <person name="Uchiyama I."/>
            <person name="Ito T."/>
            <person name="Fujiyama A."/>
            <person name="Inagaki F."/>
            <person name="Takami H."/>
        </authorList>
    </citation>
    <scope>NUCLEOTIDE SEQUENCE</scope>
    <source>
        <strain evidence="1">Expedition CK06-06</strain>
    </source>
</reference>
<sequence length="30" mass="3724">YDNKPDRKHGQKHYLDYVAFYVFSTIYNKL</sequence>
<organism evidence="1">
    <name type="scientific">marine sediment metagenome</name>
    <dbReference type="NCBI Taxonomy" id="412755"/>
    <lineage>
        <taxon>unclassified sequences</taxon>
        <taxon>metagenomes</taxon>
        <taxon>ecological metagenomes</taxon>
    </lineage>
</organism>
<dbReference type="EMBL" id="BART01025637">
    <property type="protein sequence ID" value="GAH03201.1"/>
    <property type="molecule type" value="Genomic_DNA"/>
</dbReference>
<name>X1C526_9ZZZZ</name>
<accession>X1C526</accession>
<evidence type="ECO:0000313" key="1">
    <source>
        <dbReference type="EMBL" id="GAH03201.1"/>
    </source>
</evidence>
<gene>
    <name evidence="1" type="ORF">S01H4_45972</name>
</gene>
<feature type="non-terminal residue" evidence="1">
    <location>
        <position position="1"/>
    </location>
</feature>
<comment type="caution">
    <text evidence="1">The sequence shown here is derived from an EMBL/GenBank/DDBJ whole genome shotgun (WGS) entry which is preliminary data.</text>
</comment>